<gene>
    <name evidence="6" type="ORF">GCM10009665_38270</name>
</gene>
<dbReference type="EMBL" id="BAAALF010000065">
    <property type="protein sequence ID" value="GAA1243785.1"/>
    <property type="molecule type" value="Genomic_DNA"/>
</dbReference>
<keyword evidence="7" id="KW-1185">Reference proteome</keyword>
<dbReference type="InterPro" id="IPR017150">
    <property type="entry name" value="Pept_M20_glutamate_carboxypep"/>
</dbReference>
<dbReference type="Pfam" id="PF07687">
    <property type="entry name" value="M20_dimer"/>
    <property type="match status" value="1"/>
</dbReference>
<sequence length="389" mass="40268">MEMIERDGRLTELRGRTGLMVEQLGRLVEVETPSEDLAACAGGAHVLSQLGKEILGEPAEFVESGGRTHLRWRWPARAGGATVALIGHFDTVWPLGTLARWPFTVDGAAGTATGPGCFDMKAGIIQLLHAVSVLEDRSGVEILLTCDEEIGSQSSRPLIEELARRSAAALIPEGSGHGALKTGRKGTGMYRLEVTGRAAHAGLEPEKGANALLALAHLLLAVDALARPDLGSTITPTLSAAGSAGNTVPAHAYAELDVRVASREEAERVDGALRGLRTAVPGTSLAVTGGPHRPPLPATSGAQLFERARVLAERLGLAPLRDIVVGGASDGNFTAAVGCPTLDGLGAVGDGAHAEGEYVSVADLPDRAALLAHLIADLLDNQPAAQSRQ</sequence>
<keyword evidence="3" id="KW-0378">Hydrolase</keyword>
<dbReference type="InterPro" id="IPR001261">
    <property type="entry name" value="ArgE/DapE_CS"/>
</dbReference>
<evidence type="ECO:0000256" key="3">
    <source>
        <dbReference type="ARBA" id="ARBA00022801"/>
    </source>
</evidence>
<dbReference type="InterPro" id="IPR011650">
    <property type="entry name" value="Peptidase_M20_dimer"/>
</dbReference>
<dbReference type="InterPro" id="IPR002933">
    <property type="entry name" value="Peptidase_M20"/>
</dbReference>
<dbReference type="Gene3D" id="3.40.630.10">
    <property type="entry name" value="Zn peptidases"/>
    <property type="match status" value="1"/>
</dbReference>
<dbReference type="PIRSF" id="PIRSF037238">
    <property type="entry name" value="Carboxypeptidase_G2"/>
    <property type="match status" value="1"/>
</dbReference>
<dbReference type="InterPro" id="IPR036264">
    <property type="entry name" value="Bact_exopeptidase_dim_dom"/>
</dbReference>
<dbReference type="SUPFAM" id="SSF55031">
    <property type="entry name" value="Bacterial exopeptidase dimerisation domain"/>
    <property type="match status" value="1"/>
</dbReference>
<evidence type="ECO:0000313" key="6">
    <source>
        <dbReference type="EMBL" id="GAA1243785.1"/>
    </source>
</evidence>
<comment type="cofactor">
    <cofactor evidence="1">
        <name>Zn(2+)</name>
        <dbReference type="ChEBI" id="CHEBI:29105"/>
    </cofactor>
</comment>
<name>A0ABP4GYH8_9ACTN</name>
<evidence type="ECO:0000256" key="4">
    <source>
        <dbReference type="ARBA" id="ARBA00022833"/>
    </source>
</evidence>
<accession>A0ABP4GYH8</accession>
<reference evidence="7" key="1">
    <citation type="journal article" date="2019" name="Int. J. Syst. Evol. Microbiol.">
        <title>The Global Catalogue of Microorganisms (GCM) 10K type strain sequencing project: providing services to taxonomists for standard genome sequencing and annotation.</title>
        <authorList>
            <consortium name="The Broad Institute Genomics Platform"/>
            <consortium name="The Broad Institute Genome Sequencing Center for Infectious Disease"/>
            <person name="Wu L."/>
            <person name="Ma J."/>
        </authorList>
    </citation>
    <scope>NUCLEOTIDE SEQUENCE [LARGE SCALE GENOMIC DNA]</scope>
    <source>
        <strain evidence="7">JCM 13004</strain>
    </source>
</reference>
<dbReference type="Pfam" id="PF01546">
    <property type="entry name" value="Peptidase_M20"/>
    <property type="match status" value="1"/>
</dbReference>
<dbReference type="SUPFAM" id="SSF53187">
    <property type="entry name" value="Zn-dependent exopeptidases"/>
    <property type="match status" value="1"/>
</dbReference>
<evidence type="ECO:0000256" key="1">
    <source>
        <dbReference type="ARBA" id="ARBA00001947"/>
    </source>
</evidence>
<keyword evidence="4" id="KW-0862">Zinc</keyword>
<dbReference type="InterPro" id="IPR050072">
    <property type="entry name" value="Peptidase_M20A"/>
</dbReference>
<comment type="caution">
    <text evidence="6">The sequence shown here is derived from an EMBL/GenBank/DDBJ whole genome shotgun (WGS) entry which is preliminary data.</text>
</comment>
<dbReference type="PANTHER" id="PTHR43808:SF9">
    <property type="entry name" value="BLL0789 PROTEIN"/>
    <property type="match status" value="1"/>
</dbReference>
<feature type="domain" description="Peptidase M20 dimerisation" evidence="5">
    <location>
        <begin position="182"/>
        <end position="274"/>
    </location>
</feature>
<organism evidence="6 7">
    <name type="scientific">Kitasatospora nipponensis</name>
    <dbReference type="NCBI Taxonomy" id="258049"/>
    <lineage>
        <taxon>Bacteria</taxon>
        <taxon>Bacillati</taxon>
        <taxon>Actinomycetota</taxon>
        <taxon>Actinomycetes</taxon>
        <taxon>Kitasatosporales</taxon>
        <taxon>Streptomycetaceae</taxon>
        <taxon>Kitasatospora</taxon>
    </lineage>
</organism>
<keyword evidence="2" id="KW-0479">Metal-binding</keyword>
<dbReference type="Proteomes" id="UP001500037">
    <property type="component" value="Unassembled WGS sequence"/>
</dbReference>
<evidence type="ECO:0000313" key="7">
    <source>
        <dbReference type="Proteomes" id="UP001500037"/>
    </source>
</evidence>
<dbReference type="Gene3D" id="3.30.70.360">
    <property type="match status" value="1"/>
</dbReference>
<proteinExistence type="predicted"/>
<dbReference type="PANTHER" id="PTHR43808">
    <property type="entry name" value="ACETYLORNITHINE DEACETYLASE"/>
    <property type="match status" value="1"/>
</dbReference>
<dbReference type="PROSITE" id="PS00758">
    <property type="entry name" value="ARGE_DAPE_CPG2_1"/>
    <property type="match status" value="1"/>
</dbReference>
<evidence type="ECO:0000259" key="5">
    <source>
        <dbReference type="Pfam" id="PF07687"/>
    </source>
</evidence>
<protein>
    <submittedName>
        <fullName evidence="6">M20 family metallopeptidase</fullName>
    </submittedName>
</protein>
<evidence type="ECO:0000256" key="2">
    <source>
        <dbReference type="ARBA" id="ARBA00022723"/>
    </source>
</evidence>